<reference evidence="6 7" key="1">
    <citation type="submission" date="2021-03" db="EMBL/GenBank/DDBJ databases">
        <title>Sequencing the genomes of 1000 actinobacteria strains.</title>
        <authorList>
            <person name="Klenk H.-P."/>
        </authorList>
    </citation>
    <scope>NUCLEOTIDE SEQUENCE [LARGE SCALE GENOMIC DNA]</scope>
    <source>
        <strain evidence="6 7">DSM 16005</strain>
    </source>
</reference>
<evidence type="ECO:0000313" key="7">
    <source>
        <dbReference type="Proteomes" id="UP000711614"/>
    </source>
</evidence>
<evidence type="ECO:0000256" key="2">
    <source>
        <dbReference type="ARBA" id="ARBA00022741"/>
    </source>
</evidence>
<dbReference type="CDD" id="cd03255">
    <property type="entry name" value="ABC_MJ0796_LolCDE_FtsE"/>
    <property type="match status" value="1"/>
</dbReference>
<feature type="region of interest" description="Disordered" evidence="4">
    <location>
        <begin position="1"/>
        <end position="36"/>
    </location>
</feature>
<organism evidence="6 7">
    <name type="scientific">Arthrobacter stackebrandtii</name>
    <dbReference type="NCBI Taxonomy" id="272161"/>
    <lineage>
        <taxon>Bacteria</taxon>
        <taxon>Bacillati</taxon>
        <taxon>Actinomycetota</taxon>
        <taxon>Actinomycetes</taxon>
        <taxon>Micrococcales</taxon>
        <taxon>Micrococcaceae</taxon>
        <taxon>Arthrobacter</taxon>
    </lineage>
</organism>
<keyword evidence="1" id="KW-0813">Transport</keyword>
<comment type="caution">
    <text evidence="6">The sequence shown here is derived from an EMBL/GenBank/DDBJ whole genome shotgun (WGS) entry which is preliminary data.</text>
</comment>
<evidence type="ECO:0000256" key="4">
    <source>
        <dbReference type="SAM" id="MobiDB-lite"/>
    </source>
</evidence>
<dbReference type="PROSITE" id="PS50893">
    <property type="entry name" value="ABC_TRANSPORTER_2"/>
    <property type="match status" value="1"/>
</dbReference>
<dbReference type="PANTHER" id="PTHR24220:SF86">
    <property type="entry name" value="ABC TRANSPORTER ABCH.1"/>
    <property type="match status" value="1"/>
</dbReference>
<dbReference type="EMBL" id="JAGIOI010000001">
    <property type="protein sequence ID" value="MBP2411638.1"/>
    <property type="molecule type" value="Genomic_DNA"/>
</dbReference>
<evidence type="ECO:0000259" key="5">
    <source>
        <dbReference type="PROSITE" id="PS50893"/>
    </source>
</evidence>
<dbReference type="InterPro" id="IPR015854">
    <property type="entry name" value="ABC_transpr_LolD-like"/>
</dbReference>
<evidence type="ECO:0000313" key="6">
    <source>
        <dbReference type="EMBL" id="MBP2411638.1"/>
    </source>
</evidence>
<evidence type="ECO:0000256" key="3">
    <source>
        <dbReference type="ARBA" id="ARBA00022840"/>
    </source>
</evidence>
<dbReference type="SMART" id="SM00382">
    <property type="entry name" value="AAA"/>
    <property type="match status" value="1"/>
</dbReference>
<keyword evidence="3 6" id="KW-0067">ATP-binding</keyword>
<dbReference type="PANTHER" id="PTHR24220">
    <property type="entry name" value="IMPORT ATP-BINDING PROTEIN"/>
    <property type="match status" value="1"/>
</dbReference>
<keyword evidence="2" id="KW-0547">Nucleotide-binding</keyword>
<evidence type="ECO:0000256" key="1">
    <source>
        <dbReference type="ARBA" id="ARBA00022448"/>
    </source>
</evidence>
<dbReference type="InterPro" id="IPR017871">
    <property type="entry name" value="ABC_transporter-like_CS"/>
</dbReference>
<dbReference type="PROSITE" id="PS00211">
    <property type="entry name" value="ABC_TRANSPORTER_1"/>
    <property type="match status" value="1"/>
</dbReference>
<accession>A0ABS4YS75</accession>
<dbReference type="Proteomes" id="UP000711614">
    <property type="component" value="Unassembled WGS sequence"/>
</dbReference>
<dbReference type="GO" id="GO:0005524">
    <property type="term" value="F:ATP binding"/>
    <property type="evidence" value="ECO:0007669"/>
    <property type="project" value="UniProtKB-KW"/>
</dbReference>
<feature type="domain" description="ABC transporter" evidence="5">
    <location>
        <begin position="38"/>
        <end position="272"/>
    </location>
</feature>
<dbReference type="InterPro" id="IPR027417">
    <property type="entry name" value="P-loop_NTPase"/>
</dbReference>
<dbReference type="InterPro" id="IPR003439">
    <property type="entry name" value="ABC_transporter-like_ATP-bd"/>
</dbReference>
<gene>
    <name evidence="6" type="ORF">JOF48_000437</name>
</gene>
<dbReference type="InterPro" id="IPR003593">
    <property type="entry name" value="AAA+_ATPase"/>
</dbReference>
<dbReference type="SUPFAM" id="SSF52540">
    <property type="entry name" value="P-loop containing nucleoside triphosphate hydrolases"/>
    <property type="match status" value="1"/>
</dbReference>
<feature type="compositionally biased region" description="Acidic residues" evidence="4">
    <location>
        <begin position="8"/>
        <end position="18"/>
    </location>
</feature>
<dbReference type="Pfam" id="PF00005">
    <property type="entry name" value="ABC_tran"/>
    <property type="match status" value="1"/>
</dbReference>
<dbReference type="InterPro" id="IPR017911">
    <property type="entry name" value="MacB-like_ATP-bd"/>
</dbReference>
<keyword evidence="7" id="KW-1185">Reference proteome</keyword>
<sequence length="272" mass="29189">MSSIFHDEPEESAVDQDMPEAWPQDDGGTAGQGNPPLVDLRDVTRTVLLPDDEQLHILRGIDLQIRVGDHTAIVGRSGCGKSTLLNILGLLDSPTTGTMAFEGRPVAKLGNNARAKMRGASIGFVFQQFNLLPGRSALENVMTPLMYGTAKEFWQRNKIAMDMLDRVGLAARAATQPHMLSGGEQQRVAIARALVRRPRLILADEPTGALDVETGQAVMDLLDTIATESGAALVTITHDLNVAARARTRYRLDTGVLSMDASAEPDLVAVGA</sequence>
<proteinExistence type="predicted"/>
<name>A0ABS4YS75_9MICC</name>
<dbReference type="Gene3D" id="3.40.50.300">
    <property type="entry name" value="P-loop containing nucleotide triphosphate hydrolases"/>
    <property type="match status" value="1"/>
</dbReference>
<protein>
    <submittedName>
        <fullName evidence="6">ABC transport system ATP-binding protein</fullName>
    </submittedName>
</protein>